<keyword evidence="13" id="KW-1185">Reference proteome</keyword>
<dbReference type="Proteomes" id="UP000529417">
    <property type="component" value="Unassembled WGS sequence"/>
</dbReference>
<sequence>MRSIAALMLREMGARYGRTPGGYVWALLEPLGMIIILSFAWSLLARSPSLGTSYLLFKGTGLLTLHMFTTLGNQVGRAMLFSKALLFYPRVTWMDAIIARFALNLLVTMAVMTIILTGIMIYEDIRTVLDWGRIAQAVVLTALVGLGVGCLNCYLFQRFPVWQTIWAILTRPLFIISGIIIIYEDFPPIAQAVLWYNPILHLTGIMRDGFYPIYTPQYISLIYIGLWIVIPMVVGLLLLRQFHRDLLNR</sequence>
<protein>
    <submittedName>
        <fullName evidence="12">ABC transporter permease</fullName>
    </submittedName>
</protein>
<dbReference type="Pfam" id="PF01061">
    <property type="entry name" value="ABC2_membrane"/>
    <property type="match status" value="1"/>
</dbReference>
<feature type="transmembrane region" description="Helical" evidence="10">
    <location>
        <begin position="165"/>
        <end position="183"/>
    </location>
</feature>
<evidence type="ECO:0000256" key="4">
    <source>
        <dbReference type="ARBA" id="ARBA00022475"/>
    </source>
</evidence>
<reference evidence="12 13" key="1">
    <citation type="journal article" date="2000" name="Arch. Microbiol.">
        <title>Rhodobaca bogoriensis gen. nov. and sp. nov., an alkaliphilic purple nonsulfur bacterium from African Rift Valley soda lakes.</title>
        <authorList>
            <person name="Milford A.D."/>
            <person name="Achenbach L.A."/>
            <person name="Jung D.O."/>
            <person name="Madigan M.T."/>
        </authorList>
    </citation>
    <scope>NUCLEOTIDE SEQUENCE [LARGE SCALE GENOMIC DNA]</scope>
    <source>
        <strain evidence="12 13">2376</strain>
    </source>
</reference>
<evidence type="ECO:0000256" key="9">
    <source>
        <dbReference type="ARBA" id="ARBA00023136"/>
    </source>
</evidence>
<evidence type="ECO:0000313" key="13">
    <source>
        <dbReference type="Proteomes" id="UP000529417"/>
    </source>
</evidence>
<dbReference type="GO" id="GO:0140359">
    <property type="term" value="F:ABC-type transporter activity"/>
    <property type="evidence" value="ECO:0007669"/>
    <property type="project" value="InterPro"/>
</dbReference>
<keyword evidence="9 10" id="KW-0472">Membrane</keyword>
<dbReference type="PANTHER" id="PTHR30413:SF10">
    <property type="entry name" value="CAPSULE POLYSACCHARIDE EXPORT INNER-MEMBRANE PROTEIN CTRC"/>
    <property type="match status" value="1"/>
</dbReference>
<dbReference type="InterPro" id="IPR013525">
    <property type="entry name" value="ABC2_TM"/>
</dbReference>
<keyword evidence="8" id="KW-0625">Polysaccharide transport</keyword>
<feature type="transmembrane region" description="Helical" evidence="10">
    <location>
        <begin position="97"/>
        <end position="122"/>
    </location>
</feature>
<dbReference type="PRINTS" id="PR00164">
    <property type="entry name" value="ABC2TRNSPORT"/>
</dbReference>
<dbReference type="EMBL" id="JACBXS010000045">
    <property type="protein sequence ID" value="NYS26437.1"/>
    <property type="molecule type" value="Genomic_DNA"/>
</dbReference>
<keyword evidence="7 10" id="KW-1133">Transmembrane helix</keyword>
<feature type="transmembrane region" description="Helical" evidence="10">
    <location>
        <begin position="218"/>
        <end position="239"/>
    </location>
</feature>
<accession>A0A7Z0KZ83</accession>
<evidence type="ECO:0000256" key="1">
    <source>
        <dbReference type="ARBA" id="ARBA00004651"/>
    </source>
</evidence>
<evidence type="ECO:0000256" key="6">
    <source>
        <dbReference type="ARBA" id="ARBA00022692"/>
    </source>
</evidence>
<dbReference type="RefSeq" id="WP_179907232.1">
    <property type="nucleotide sequence ID" value="NZ_JACBXS010000045.1"/>
</dbReference>
<evidence type="ECO:0000259" key="11">
    <source>
        <dbReference type="Pfam" id="PF01061"/>
    </source>
</evidence>
<dbReference type="GO" id="GO:0015774">
    <property type="term" value="P:polysaccharide transport"/>
    <property type="evidence" value="ECO:0007669"/>
    <property type="project" value="UniProtKB-KW"/>
</dbReference>
<dbReference type="PANTHER" id="PTHR30413">
    <property type="entry name" value="INNER MEMBRANE TRANSPORT PERMEASE"/>
    <property type="match status" value="1"/>
</dbReference>
<dbReference type="AlphaFoldDB" id="A0A7Z0KZ83"/>
<proteinExistence type="inferred from homology"/>
<evidence type="ECO:0000256" key="8">
    <source>
        <dbReference type="ARBA" id="ARBA00023047"/>
    </source>
</evidence>
<feature type="transmembrane region" description="Helical" evidence="10">
    <location>
        <begin position="134"/>
        <end position="156"/>
    </location>
</feature>
<feature type="domain" description="ABC-2 type transporter transmembrane" evidence="11">
    <location>
        <begin position="4"/>
        <end position="211"/>
    </location>
</feature>
<dbReference type="GO" id="GO:0015920">
    <property type="term" value="P:lipopolysaccharide transport"/>
    <property type="evidence" value="ECO:0007669"/>
    <property type="project" value="TreeGrafter"/>
</dbReference>
<keyword evidence="4" id="KW-1003">Cell membrane</keyword>
<evidence type="ECO:0000256" key="10">
    <source>
        <dbReference type="SAM" id="Phobius"/>
    </source>
</evidence>
<dbReference type="InterPro" id="IPR000412">
    <property type="entry name" value="ABC_2_transport"/>
</dbReference>
<evidence type="ECO:0000256" key="7">
    <source>
        <dbReference type="ARBA" id="ARBA00022989"/>
    </source>
</evidence>
<comment type="similarity">
    <text evidence="2">Belongs to the ABC-2 integral membrane protein family.</text>
</comment>
<dbReference type="GO" id="GO:0043190">
    <property type="term" value="C:ATP-binding cassette (ABC) transporter complex"/>
    <property type="evidence" value="ECO:0007669"/>
    <property type="project" value="InterPro"/>
</dbReference>
<comment type="caution">
    <text evidence="12">The sequence shown here is derived from an EMBL/GenBank/DDBJ whole genome shotgun (WGS) entry which is preliminary data.</text>
</comment>
<name>A0A7Z0KZ83_9RHOB</name>
<evidence type="ECO:0000256" key="5">
    <source>
        <dbReference type="ARBA" id="ARBA00022597"/>
    </source>
</evidence>
<gene>
    <name evidence="12" type="ORF">HUK65_15730</name>
</gene>
<comment type="subcellular location">
    <subcellularLocation>
        <location evidence="1">Cell membrane</location>
        <topology evidence="1">Multi-pass membrane protein</topology>
    </subcellularLocation>
</comment>
<feature type="transmembrane region" description="Helical" evidence="10">
    <location>
        <begin position="55"/>
        <end position="76"/>
    </location>
</feature>
<feature type="transmembrane region" description="Helical" evidence="10">
    <location>
        <begin position="21"/>
        <end position="43"/>
    </location>
</feature>
<evidence type="ECO:0000256" key="2">
    <source>
        <dbReference type="ARBA" id="ARBA00007783"/>
    </source>
</evidence>
<organism evidence="12 13">
    <name type="scientific">Rhabdonatronobacter sediminivivens</name>
    <dbReference type="NCBI Taxonomy" id="2743469"/>
    <lineage>
        <taxon>Bacteria</taxon>
        <taxon>Pseudomonadati</taxon>
        <taxon>Pseudomonadota</taxon>
        <taxon>Alphaproteobacteria</taxon>
        <taxon>Rhodobacterales</taxon>
        <taxon>Paracoccaceae</taxon>
        <taxon>Rhabdonatronobacter</taxon>
    </lineage>
</organism>
<evidence type="ECO:0000313" key="12">
    <source>
        <dbReference type="EMBL" id="NYS26437.1"/>
    </source>
</evidence>
<keyword evidence="3" id="KW-0813">Transport</keyword>
<evidence type="ECO:0000256" key="3">
    <source>
        <dbReference type="ARBA" id="ARBA00022448"/>
    </source>
</evidence>
<keyword evidence="6 10" id="KW-0812">Transmembrane</keyword>
<keyword evidence="5" id="KW-0762">Sugar transport</keyword>